<dbReference type="Proteomes" id="UP000535543">
    <property type="component" value="Unassembled WGS sequence"/>
</dbReference>
<evidence type="ECO:0000259" key="2">
    <source>
        <dbReference type="Pfam" id="PF26059"/>
    </source>
</evidence>
<evidence type="ECO:0000256" key="1">
    <source>
        <dbReference type="SAM" id="SignalP"/>
    </source>
</evidence>
<comment type="caution">
    <text evidence="3">The sequence shown here is derived from an EMBL/GenBank/DDBJ whole genome shotgun (WGS) entry which is preliminary data.</text>
</comment>
<proteinExistence type="predicted"/>
<protein>
    <recommendedName>
        <fullName evidence="2">DUF8020 domain-containing protein</fullName>
    </recommendedName>
</protein>
<dbReference type="PROSITE" id="PS51318">
    <property type="entry name" value="TAT"/>
    <property type="match status" value="1"/>
</dbReference>
<dbReference type="RefSeq" id="WP_169594713.1">
    <property type="nucleotide sequence ID" value="NZ_VCQU01000018.1"/>
</dbReference>
<feature type="signal peptide" evidence="1">
    <location>
        <begin position="1"/>
        <end position="27"/>
    </location>
</feature>
<dbReference type="InterPro" id="IPR006311">
    <property type="entry name" value="TAT_signal"/>
</dbReference>
<gene>
    <name evidence="3" type="ORF">FGL95_30905</name>
</gene>
<name>A0A848KNH0_9NOCA</name>
<reference evidence="3 4" key="2">
    <citation type="submission" date="2020-06" db="EMBL/GenBank/DDBJ databases">
        <title>Antribacter stalactiti gen. nov., sp. nov., a new member of the family Nacardiaceae isolated from a cave.</title>
        <authorList>
            <person name="Kim I.S."/>
        </authorList>
    </citation>
    <scope>NUCLEOTIDE SEQUENCE [LARGE SCALE GENOMIC DNA]</scope>
    <source>
        <strain evidence="3 4">YC2-7</strain>
    </source>
</reference>
<dbReference type="AlphaFoldDB" id="A0A848KNH0"/>
<keyword evidence="4" id="KW-1185">Reference proteome</keyword>
<evidence type="ECO:0000313" key="4">
    <source>
        <dbReference type="Proteomes" id="UP000535543"/>
    </source>
</evidence>
<feature type="chain" id="PRO_5032753587" description="DUF8020 domain-containing protein" evidence="1">
    <location>
        <begin position="28"/>
        <end position="234"/>
    </location>
</feature>
<dbReference type="Pfam" id="PF26059">
    <property type="entry name" value="DUF8020"/>
    <property type="match status" value="1"/>
</dbReference>
<dbReference type="EMBL" id="VCQU01000018">
    <property type="protein sequence ID" value="NMN99436.1"/>
    <property type="molecule type" value="Genomic_DNA"/>
</dbReference>
<evidence type="ECO:0000313" key="3">
    <source>
        <dbReference type="EMBL" id="NMN99436.1"/>
    </source>
</evidence>
<reference evidence="3 4" key="1">
    <citation type="submission" date="2019-05" db="EMBL/GenBank/DDBJ databases">
        <authorList>
            <person name="Lee S.D."/>
        </authorList>
    </citation>
    <scope>NUCLEOTIDE SEQUENCE [LARGE SCALE GENOMIC DNA]</scope>
    <source>
        <strain evidence="3 4">YC2-7</strain>
    </source>
</reference>
<dbReference type="InterPro" id="IPR058333">
    <property type="entry name" value="DUF8020"/>
</dbReference>
<sequence length="234" mass="22138">MNKISRAAATSAMVVSALGLAAGTSTAAPAAPAPVPAVPGISVTDLFPGLQYTSNALENAASINTPFGSFTTENGQFSFKDASGTPLVSAPLPEQFNAATTAIADTTTNVVSTIAPNEAAASTVPGVHNVDATADFNSALAVAATQFGLATGVGAMAGGLIGLGLGCVGGGLTGGFVALPTGPIALPAAVLGCIVGGGTGAGIGAVVGGALVGIPVGIASLVQMQQTLNAPPAA</sequence>
<organism evidence="3 4">
    <name type="scientific">Antrihabitans stalactiti</name>
    <dbReference type="NCBI Taxonomy" id="2584121"/>
    <lineage>
        <taxon>Bacteria</taxon>
        <taxon>Bacillati</taxon>
        <taxon>Actinomycetota</taxon>
        <taxon>Actinomycetes</taxon>
        <taxon>Mycobacteriales</taxon>
        <taxon>Nocardiaceae</taxon>
        <taxon>Antrihabitans</taxon>
    </lineage>
</organism>
<accession>A0A848KNH0</accession>
<keyword evidence="1" id="KW-0732">Signal</keyword>
<feature type="domain" description="DUF8020" evidence="2">
    <location>
        <begin position="50"/>
        <end position="107"/>
    </location>
</feature>